<dbReference type="InterPro" id="IPR001810">
    <property type="entry name" value="F-box_dom"/>
</dbReference>
<reference evidence="4" key="1">
    <citation type="submission" date="2022-06" db="EMBL/GenBank/DDBJ databases">
        <title>Complete genome sequences of two strains of the flax pathogen Septoria linicola.</title>
        <authorList>
            <person name="Lapalu N."/>
            <person name="Simon A."/>
            <person name="Demenou B."/>
            <person name="Paumier D."/>
            <person name="Guillot M.-P."/>
            <person name="Gout L."/>
            <person name="Valade R."/>
        </authorList>
    </citation>
    <scope>NUCLEOTIDE SEQUENCE</scope>
    <source>
        <strain evidence="4">SE15195</strain>
    </source>
</reference>
<dbReference type="SMART" id="SM00256">
    <property type="entry name" value="FBOX"/>
    <property type="match status" value="1"/>
</dbReference>
<protein>
    <submittedName>
        <fullName evidence="4">F-box domain-containing protein</fullName>
    </submittedName>
</protein>
<evidence type="ECO:0000259" key="3">
    <source>
        <dbReference type="PROSITE" id="PS50181"/>
    </source>
</evidence>
<feature type="region of interest" description="Disordered" evidence="1">
    <location>
        <begin position="241"/>
        <end position="268"/>
    </location>
</feature>
<dbReference type="PROSITE" id="PS50181">
    <property type="entry name" value="FBOX"/>
    <property type="match status" value="1"/>
</dbReference>
<keyword evidence="5" id="KW-1185">Reference proteome</keyword>
<dbReference type="SUPFAM" id="SSF81383">
    <property type="entry name" value="F-box domain"/>
    <property type="match status" value="1"/>
</dbReference>
<dbReference type="InterPro" id="IPR036047">
    <property type="entry name" value="F-box-like_dom_sf"/>
</dbReference>
<evidence type="ECO:0000256" key="1">
    <source>
        <dbReference type="SAM" id="MobiDB-lite"/>
    </source>
</evidence>
<feature type="domain" description="F-box" evidence="3">
    <location>
        <begin position="1"/>
        <end position="44"/>
    </location>
</feature>
<feature type="compositionally biased region" description="Basic and acidic residues" evidence="1">
    <location>
        <begin position="256"/>
        <end position="268"/>
    </location>
</feature>
<evidence type="ECO:0000313" key="4">
    <source>
        <dbReference type="EMBL" id="USW54922.1"/>
    </source>
</evidence>
<organism evidence="4 5">
    <name type="scientific">Septoria linicola</name>
    <dbReference type="NCBI Taxonomy" id="215465"/>
    <lineage>
        <taxon>Eukaryota</taxon>
        <taxon>Fungi</taxon>
        <taxon>Dikarya</taxon>
        <taxon>Ascomycota</taxon>
        <taxon>Pezizomycotina</taxon>
        <taxon>Dothideomycetes</taxon>
        <taxon>Dothideomycetidae</taxon>
        <taxon>Mycosphaerellales</taxon>
        <taxon>Mycosphaerellaceae</taxon>
        <taxon>Septoria</taxon>
    </lineage>
</organism>
<dbReference type="CDD" id="cd09917">
    <property type="entry name" value="F-box_SF"/>
    <property type="match status" value="1"/>
</dbReference>
<feature type="chain" id="PRO_5040438277" evidence="2">
    <location>
        <begin position="25"/>
        <end position="268"/>
    </location>
</feature>
<accession>A0A9Q9ASD8</accession>
<dbReference type="Gene3D" id="1.20.1280.50">
    <property type="match status" value="1"/>
</dbReference>
<evidence type="ECO:0000313" key="5">
    <source>
        <dbReference type="Proteomes" id="UP001056384"/>
    </source>
</evidence>
<name>A0A9Q9ASD8_9PEZI</name>
<evidence type="ECO:0000256" key="2">
    <source>
        <dbReference type="SAM" id="SignalP"/>
    </source>
</evidence>
<dbReference type="Proteomes" id="UP001056384">
    <property type="component" value="Chromosome 6"/>
</dbReference>
<feature type="signal peptide" evidence="2">
    <location>
        <begin position="1"/>
        <end position="24"/>
    </location>
</feature>
<dbReference type="AlphaFoldDB" id="A0A9Q9ASD8"/>
<keyword evidence="2" id="KW-0732">Signal</keyword>
<dbReference type="EMBL" id="CP099423">
    <property type="protein sequence ID" value="USW54922.1"/>
    <property type="molecule type" value="Genomic_DNA"/>
</dbReference>
<dbReference type="Pfam" id="PF12937">
    <property type="entry name" value="F-box-like"/>
    <property type="match status" value="1"/>
</dbReference>
<gene>
    <name evidence="4" type="ORF">Slin15195_G082410</name>
</gene>
<proteinExistence type="predicted"/>
<sequence>MGAVPTEIVEIILCFLSMPDLLRAQTVCTLWRDLIARNERLQQALFFVPQKTSRSAQYSYDGLGVGNSGEAQNTTHSIIQATAGDTNDRTHFTTKRDNGMWTWGWRYAVVRFNPLLIERGQESAKSNIWDAVHTGRAYLAITSGAQLEASSEDASWRRMLLSQPPVSEVSYEWRFGSAKRRRSPPFSDVFYKDRPTSNHYTRYGTVHNPAGIRMGEIFDEIAEHAAQLGVSVDWKDQGDLTAFDAIDPTPDEEQELLDHGGKRPEDAD</sequence>